<dbReference type="PANTHER" id="PTHR33221:SF4">
    <property type="entry name" value="HTH-TYPE TRANSCRIPTIONAL REPRESSOR NSRR"/>
    <property type="match status" value="1"/>
</dbReference>
<comment type="caution">
    <text evidence="2">The sequence shown here is derived from an EMBL/GenBank/DDBJ whole genome shotgun (WGS) entry which is preliminary data.</text>
</comment>
<gene>
    <name evidence="2" type="ORF">AVW16_10355</name>
</gene>
<protein>
    <submittedName>
        <fullName evidence="2">BadM/Rrf2 family transcriptional regulator</fullName>
    </submittedName>
</protein>
<name>A0A161SGQ7_9NEIS</name>
<dbReference type="InterPro" id="IPR036390">
    <property type="entry name" value="WH_DNA-bd_sf"/>
</dbReference>
<dbReference type="GO" id="GO:0003700">
    <property type="term" value="F:DNA-binding transcription factor activity"/>
    <property type="evidence" value="ECO:0007669"/>
    <property type="project" value="TreeGrafter"/>
</dbReference>
<dbReference type="PANTHER" id="PTHR33221">
    <property type="entry name" value="WINGED HELIX-TURN-HELIX TRANSCRIPTIONAL REGULATOR, RRF2 FAMILY"/>
    <property type="match status" value="1"/>
</dbReference>
<reference evidence="3" key="1">
    <citation type="submission" date="2016-01" db="EMBL/GenBank/DDBJ databases">
        <title>Draft genome of Chromobacterium sp. F49.</title>
        <authorList>
            <person name="Hong K.W."/>
        </authorList>
    </citation>
    <scope>NUCLEOTIDE SEQUENCE [LARGE SCALE GENOMIC DNA]</scope>
    <source>
        <strain evidence="3">CN10</strain>
    </source>
</reference>
<dbReference type="SUPFAM" id="SSF46785">
    <property type="entry name" value="Winged helix' DNA-binding domain"/>
    <property type="match status" value="1"/>
</dbReference>
<proteinExistence type="predicted"/>
<dbReference type="AlphaFoldDB" id="A0A161SGQ7"/>
<sequence>MQLTRFTDFGLRVLMYLAAAPRDVPATIPEIADRFAISRNHLVKVVHFMAQQGWIVTTRGKGGGLRLARPAAELRLGAVVRALEPAHALIDCAEPPCALRGGCRLKGVLDAAEDAFYARLDAVTLADLVAAPTGPAIVKLHGVALPQD</sequence>
<dbReference type="OrthoDB" id="9795923at2"/>
<accession>A0A161SGQ7</accession>
<dbReference type="EMBL" id="LQQU01000017">
    <property type="protein sequence ID" value="KZE32780.1"/>
    <property type="molecule type" value="Genomic_DNA"/>
</dbReference>
<dbReference type="RefSeq" id="WP_066611703.1">
    <property type="nucleotide sequence ID" value="NZ_LQQU01000017.1"/>
</dbReference>
<dbReference type="InterPro" id="IPR036388">
    <property type="entry name" value="WH-like_DNA-bd_sf"/>
</dbReference>
<dbReference type="PROSITE" id="PS51197">
    <property type="entry name" value="HTH_RRF2_2"/>
    <property type="match status" value="1"/>
</dbReference>
<evidence type="ECO:0000256" key="1">
    <source>
        <dbReference type="ARBA" id="ARBA00023125"/>
    </source>
</evidence>
<dbReference type="GO" id="GO:0003677">
    <property type="term" value="F:DNA binding"/>
    <property type="evidence" value="ECO:0007669"/>
    <property type="project" value="UniProtKB-KW"/>
</dbReference>
<dbReference type="Pfam" id="PF02082">
    <property type="entry name" value="Rrf2"/>
    <property type="match status" value="1"/>
</dbReference>
<evidence type="ECO:0000313" key="2">
    <source>
        <dbReference type="EMBL" id="KZE32780.1"/>
    </source>
</evidence>
<keyword evidence="1" id="KW-0238">DNA-binding</keyword>
<dbReference type="InterPro" id="IPR000944">
    <property type="entry name" value="Tscrpt_reg_Rrf2"/>
</dbReference>
<dbReference type="GO" id="GO:0005829">
    <property type="term" value="C:cytosol"/>
    <property type="evidence" value="ECO:0007669"/>
    <property type="project" value="TreeGrafter"/>
</dbReference>
<evidence type="ECO:0000313" key="3">
    <source>
        <dbReference type="Proteomes" id="UP000076625"/>
    </source>
</evidence>
<dbReference type="Proteomes" id="UP000076625">
    <property type="component" value="Unassembled WGS sequence"/>
</dbReference>
<keyword evidence="3" id="KW-1185">Reference proteome</keyword>
<organism evidence="2 3">
    <name type="scientific">Crenobacter luteus</name>
    <dbReference type="NCBI Taxonomy" id="1452487"/>
    <lineage>
        <taxon>Bacteria</taxon>
        <taxon>Pseudomonadati</taxon>
        <taxon>Pseudomonadota</taxon>
        <taxon>Betaproteobacteria</taxon>
        <taxon>Neisseriales</taxon>
        <taxon>Neisseriaceae</taxon>
        <taxon>Crenobacter</taxon>
    </lineage>
</organism>
<dbReference type="STRING" id="1452487.AVW16_10355"/>
<dbReference type="Gene3D" id="1.10.10.10">
    <property type="entry name" value="Winged helix-like DNA-binding domain superfamily/Winged helix DNA-binding domain"/>
    <property type="match status" value="1"/>
</dbReference>
<dbReference type="NCBIfam" id="TIGR00738">
    <property type="entry name" value="rrf2_super"/>
    <property type="match status" value="1"/>
</dbReference>